<dbReference type="EMBL" id="DXEK01000084">
    <property type="protein sequence ID" value="HIX76981.1"/>
    <property type="molecule type" value="Genomic_DNA"/>
</dbReference>
<dbReference type="InterPro" id="IPR050155">
    <property type="entry name" value="HAD-like_hydrolase_sf"/>
</dbReference>
<accession>A0A9D1XD90</accession>
<reference evidence="1" key="2">
    <citation type="submission" date="2021-04" db="EMBL/GenBank/DDBJ databases">
        <authorList>
            <person name="Gilroy R."/>
        </authorList>
    </citation>
    <scope>NUCLEOTIDE SEQUENCE</scope>
    <source>
        <strain evidence="1">CHK183-1962</strain>
    </source>
</reference>
<reference evidence="1" key="1">
    <citation type="journal article" date="2021" name="PeerJ">
        <title>Extensive microbial diversity within the chicken gut microbiome revealed by metagenomics and culture.</title>
        <authorList>
            <person name="Gilroy R."/>
            <person name="Ravi A."/>
            <person name="Getino M."/>
            <person name="Pursley I."/>
            <person name="Horton D.L."/>
            <person name="Alikhan N.F."/>
            <person name="Baker D."/>
            <person name="Gharbi K."/>
            <person name="Hall N."/>
            <person name="Watson M."/>
            <person name="Adriaenssens E.M."/>
            <person name="Foster-Nyarko E."/>
            <person name="Jarju S."/>
            <person name="Secka A."/>
            <person name="Antonio M."/>
            <person name="Oren A."/>
            <person name="Chaudhuri R.R."/>
            <person name="La Ragione R."/>
            <person name="Hildebrand F."/>
            <person name="Pallen M.J."/>
        </authorList>
    </citation>
    <scope>NUCLEOTIDE SEQUENCE</scope>
    <source>
        <strain evidence="1">CHK183-1962</strain>
    </source>
</reference>
<dbReference type="PANTHER" id="PTHR43434:SF1">
    <property type="entry name" value="PHOSPHOGLYCOLATE PHOSPHATASE"/>
    <property type="match status" value="1"/>
</dbReference>
<gene>
    <name evidence="1" type="ORF">H9734_05210</name>
</gene>
<dbReference type="Proteomes" id="UP000886890">
    <property type="component" value="Unassembled WGS sequence"/>
</dbReference>
<comment type="caution">
    <text evidence="1">The sequence shown here is derived from an EMBL/GenBank/DDBJ whole genome shotgun (WGS) entry which is preliminary data.</text>
</comment>
<name>A0A9D1XD90_9FIRM</name>
<dbReference type="Pfam" id="PF13419">
    <property type="entry name" value="HAD_2"/>
    <property type="match status" value="1"/>
</dbReference>
<dbReference type="InterPro" id="IPR041492">
    <property type="entry name" value="HAD_2"/>
</dbReference>
<dbReference type="InterPro" id="IPR023214">
    <property type="entry name" value="HAD_sf"/>
</dbReference>
<keyword evidence="1" id="KW-0378">Hydrolase</keyword>
<dbReference type="AlphaFoldDB" id="A0A9D1XD90"/>
<protein>
    <submittedName>
        <fullName evidence="1">HAD hydrolase-like protein</fullName>
    </submittedName>
</protein>
<dbReference type="PANTHER" id="PTHR43434">
    <property type="entry name" value="PHOSPHOGLYCOLATE PHOSPHATASE"/>
    <property type="match status" value="1"/>
</dbReference>
<dbReference type="InterPro" id="IPR036412">
    <property type="entry name" value="HAD-like_sf"/>
</dbReference>
<dbReference type="SUPFAM" id="SSF56784">
    <property type="entry name" value="HAD-like"/>
    <property type="match status" value="1"/>
</dbReference>
<organism evidence="1 2">
    <name type="scientific">Candidatus Fusicatenibacter merdavium</name>
    <dbReference type="NCBI Taxonomy" id="2838600"/>
    <lineage>
        <taxon>Bacteria</taxon>
        <taxon>Bacillati</taxon>
        <taxon>Bacillota</taxon>
        <taxon>Clostridia</taxon>
        <taxon>Lachnospirales</taxon>
        <taxon>Lachnospiraceae</taxon>
        <taxon>Fusicatenibacter</taxon>
    </lineage>
</organism>
<dbReference type="CDD" id="cd01427">
    <property type="entry name" value="HAD_like"/>
    <property type="match status" value="1"/>
</dbReference>
<evidence type="ECO:0000313" key="1">
    <source>
        <dbReference type="EMBL" id="HIX76981.1"/>
    </source>
</evidence>
<proteinExistence type="predicted"/>
<dbReference type="GO" id="GO:0006281">
    <property type="term" value="P:DNA repair"/>
    <property type="evidence" value="ECO:0007669"/>
    <property type="project" value="TreeGrafter"/>
</dbReference>
<dbReference type="GO" id="GO:0008967">
    <property type="term" value="F:phosphoglycolate phosphatase activity"/>
    <property type="evidence" value="ECO:0007669"/>
    <property type="project" value="TreeGrafter"/>
</dbReference>
<dbReference type="Gene3D" id="3.40.50.1000">
    <property type="entry name" value="HAD superfamily/HAD-like"/>
    <property type="match status" value="1"/>
</dbReference>
<evidence type="ECO:0000313" key="2">
    <source>
        <dbReference type="Proteomes" id="UP000886890"/>
    </source>
</evidence>
<sequence>MGTAAKDPYEGFGKKRDYLICIDSDGCAMDTMDIKHFRCFGPCMVEEWGLQDQEEKLLFRWNQINLYSMTRGINRFKALAMMLKEINDNGTPIEDVDVLVKWADEADELSNSAIEKEAEKTGSIVLKKALHWSESVNQRIRELPEEEKKPFPGAKDAIAWAHERADIAIVSSANLDAVLEEWEKHGILPHVDIVLAQNAGSKAACIEKLLTFGYDQKKVMMIGDAPGDRKAAQKNGVFYYPILVTKEKESWERMPQAVEKLMDGTFDDAYQAQLVEEFEKNLGA</sequence>